<evidence type="ECO:0000256" key="2">
    <source>
        <dbReference type="ARBA" id="ARBA00008061"/>
    </source>
</evidence>
<keyword evidence="8" id="KW-0106">Calcium</keyword>
<dbReference type="Proteomes" id="UP000290013">
    <property type="component" value="Chromosome"/>
</dbReference>
<dbReference type="GO" id="GO:0004556">
    <property type="term" value="F:alpha-amylase activity"/>
    <property type="evidence" value="ECO:0007669"/>
    <property type="project" value="UniProtKB-EC"/>
</dbReference>
<dbReference type="EMBL" id="LR215974">
    <property type="protein sequence ID" value="VFB02327.1"/>
    <property type="molecule type" value="Genomic_DNA"/>
</dbReference>
<keyword evidence="5" id="KW-0119">Carbohydrate metabolism</keyword>
<comment type="cofactor">
    <cofactor evidence="1">
        <name>Ca(2+)</name>
        <dbReference type="ChEBI" id="CHEBI:29108"/>
    </cofactor>
</comment>
<dbReference type="SMART" id="SM00642">
    <property type="entry name" value="Aamy"/>
    <property type="match status" value="1"/>
</dbReference>
<dbReference type="Gene3D" id="3.20.20.80">
    <property type="entry name" value="Glycosidases"/>
    <property type="match status" value="1"/>
</dbReference>
<dbReference type="NCBIfam" id="NF006968">
    <property type="entry name" value="PRK09441.1-1"/>
    <property type="match status" value="1"/>
</dbReference>
<evidence type="ECO:0000313" key="10">
    <source>
        <dbReference type="EMBL" id="VFB02327.1"/>
    </source>
</evidence>
<evidence type="ECO:0000256" key="6">
    <source>
        <dbReference type="ARBA" id="ARBA00023295"/>
    </source>
</evidence>
<keyword evidence="3 8" id="KW-0479">Metal-binding</keyword>
<dbReference type="KEGG" id="ctai:NCTC12078_00302"/>
<evidence type="ECO:0000256" key="4">
    <source>
        <dbReference type="ARBA" id="ARBA00022801"/>
    </source>
</evidence>
<evidence type="ECO:0000256" key="3">
    <source>
        <dbReference type="ARBA" id="ARBA00022723"/>
    </source>
</evidence>
<keyword evidence="4 10" id="KW-0378">Hydrolase</keyword>
<sequence length="491" mass="56657">MINGVIFQFFHWYHEGDLWNEFSEKAAHLNELGITAVWLPPATKCFLGREGRGYDVYDHYDLGEFFQKGTVRTRYGTKKEYLYAIQKAHECNIQVYADVVLNHKMGGDGNENVTVHEVDAENRTRKKGNPFQAEAKTYFCFPGRNGMYSDFVWDYQCFSGIDIVEVNGEEKKGIFKIHNSSGTEWDDSASHQFGNYDYLMGADVEYRNPEVADQVKSWLKWYMDLTKADGIRLDALKHLSSDFLIQLVDFVKNEINQDCFIVGEFWKDKPDKMSAFSEKINHQISLFDVPLHYNFHEASKKYSKYDLRTILKGSFLEDHAHISVSFVENHDTQPLQGLESSVNEWFKPLAYTVILLTEKAYPCVFYADFYGAEYCDRKDGVIQKITLNKVEILPKLLEARKRFAFGEQINYFDHPNCIAWLRKGNDISLACLVIISNGNVDRKTIALGSCFSKSKFVDFLGYRPETVECDENGKGTFMVNPESVSIWVMES</sequence>
<feature type="binding site" evidence="8">
    <location>
        <position position="102"/>
    </location>
    <ligand>
        <name>Ca(2+)</name>
        <dbReference type="ChEBI" id="CHEBI:29108"/>
        <label>1</label>
    </ligand>
</feature>
<dbReference type="InterPro" id="IPR017853">
    <property type="entry name" value="GH"/>
</dbReference>
<accession>A0A4U8W7W0</accession>
<dbReference type="SUPFAM" id="SSF51445">
    <property type="entry name" value="(Trans)glycosidases"/>
    <property type="match status" value="1"/>
</dbReference>
<keyword evidence="6 10" id="KW-0326">Glycosidase</keyword>
<feature type="binding site" evidence="8">
    <location>
        <position position="203"/>
    </location>
    <ligand>
        <name>Ca(2+)</name>
        <dbReference type="ChEBI" id="CHEBI:29108"/>
        <label>1</label>
    </ligand>
</feature>
<feature type="active site" description="Proton donor" evidence="7">
    <location>
        <position position="264"/>
    </location>
</feature>
<dbReference type="InterPro" id="IPR006047">
    <property type="entry name" value="GH13_cat_dom"/>
</dbReference>
<gene>
    <name evidence="10" type="ORF">NCTC12078_00302</name>
</gene>
<organism evidence="10 11">
    <name type="scientific">Chryseobacterium taihuense</name>
    <dbReference type="NCBI Taxonomy" id="1141221"/>
    <lineage>
        <taxon>Bacteria</taxon>
        <taxon>Pseudomonadati</taxon>
        <taxon>Bacteroidota</taxon>
        <taxon>Flavobacteriia</taxon>
        <taxon>Flavobacteriales</taxon>
        <taxon>Weeksellaceae</taxon>
        <taxon>Chryseobacterium group</taxon>
        <taxon>Chryseobacterium</taxon>
    </lineage>
</organism>
<dbReference type="PANTHER" id="PTHR43447">
    <property type="entry name" value="ALPHA-AMYLASE"/>
    <property type="match status" value="1"/>
</dbReference>
<dbReference type="CDD" id="cd11318">
    <property type="entry name" value="AmyAc_bac_fung_AmyA"/>
    <property type="match status" value="1"/>
</dbReference>
<dbReference type="NCBIfam" id="NF006969">
    <property type="entry name" value="PRK09441.1-2"/>
    <property type="match status" value="1"/>
</dbReference>
<dbReference type="GO" id="GO:0005975">
    <property type="term" value="P:carbohydrate metabolic process"/>
    <property type="evidence" value="ECO:0007669"/>
    <property type="project" value="InterPro"/>
</dbReference>
<reference evidence="10 11" key="1">
    <citation type="submission" date="2019-02" db="EMBL/GenBank/DDBJ databases">
        <authorList>
            <consortium name="Pathogen Informatics"/>
        </authorList>
    </citation>
    <scope>NUCLEOTIDE SEQUENCE [LARGE SCALE GENOMIC DNA]</scope>
    <source>
        <strain evidence="10 11">3012STDY6944375</strain>
    </source>
</reference>
<dbReference type="Gene3D" id="2.40.30.140">
    <property type="match status" value="1"/>
</dbReference>
<dbReference type="EC" id="3.2.1.1" evidence="10"/>
<dbReference type="Pfam" id="PF00128">
    <property type="entry name" value="Alpha-amylase"/>
    <property type="match status" value="1"/>
</dbReference>
<evidence type="ECO:0000256" key="7">
    <source>
        <dbReference type="PIRSR" id="PIRSR001021-1"/>
    </source>
</evidence>
<comment type="similarity">
    <text evidence="2">Belongs to the glycosyl hydrolase 13 family.</text>
</comment>
<dbReference type="InterPro" id="IPR013780">
    <property type="entry name" value="Glyco_hydro_b"/>
</dbReference>
<evidence type="ECO:0000313" key="11">
    <source>
        <dbReference type="Proteomes" id="UP000290013"/>
    </source>
</evidence>
<evidence type="ECO:0000256" key="1">
    <source>
        <dbReference type="ARBA" id="ARBA00001913"/>
    </source>
</evidence>
<dbReference type="SUPFAM" id="SSF51011">
    <property type="entry name" value="Glycosyl hydrolase domain"/>
    <property type="match status" value="1"/>
</dbReference>
<dbReference type="InterPro" id="IPR013776">
    <property type="entry name" value="A-amylase_thermo"/>
</dbReference>
<evidence type="ECO:0000256" key="5">
    <source>
        <dbReference type="ARBA" id="ARBA00023277"/>
    </source>
</evidence>
<dbReference type="Gene3D" id="2.60.40.1180">
    <property type="entry name" value="Golgi alpha-mannosidase II"/>
    <property type="match status" value="1"/>
</dbReference>
<proteinExistence type="inferred from homology"/>
<protein>
    <submittedName>
        <fullName evidence="10">Alpha-amylase</fullName>
        <ecNumber evidence="10">3.2.1.1</ecNumber>
    </submittedName>
</protein>
<dbReference type="PIRSF" id="PIRSF001021">
    <property type="entry name" value="Alph-amls_thrmst"/>
    <property type="match status" value="1"/>
</dbReference>
<name>A0A4U8W7W0_9FLAO</name>
<evidence type="ECO:0000259" key="9">
    <source>
        <dbReference type="SMART" id="SM00642"/>
    </source>
</evidence>
<feature type="domain" description="Glycosyl hydrolase family 13 catalytic" evidence="9">
    <location>
        <begin position="4"/>
        <end position="400"/>
    </location>
</feature>
<evidence type="ECO:0000256" key="8">
    <source>
        <dbReference type="PIRSR" id="PIRSR001021-2"/>
    </source>
</evidence>
<dbReference type="RefSeq" id="WP_232520420.1">
    <property type="nucleotide sequence ID" value="NZ_LR215974.1"/>
</dbReference>
<feature type="binding site" evidence="8">
    <location>
        <position position="238"/>
    </location>
    <ligand>
        <name>Ca(2+)</name>
        <dbReference type="ChEBI" id="CHEBI:29108"/>
        <label>1</label>
    </ligand>
</feature>
<feature type="binding site" evidence="8">
    <location>
        <position position="186"/>
    </location>
    <ligand>
        <name>Ca(2+)</name>
        <dbReference type="ChEBI" id="CHEBI:29108"/>
        <label>2</label>
    </ligand>
</feature>
<dbReference type="GO" id="GO:0005509">
    <property type="term" value="F:calcium ion binding"/>
    <property type="evidence" value="ECO:0007669"/>
    <property type="project" value="InterPro"/>
</dbReference>
<dbReference type="AlphaFoldDB" id="A0A4U8W7W0"/>
<feature type="active site" description="Nucleophile" evidence="7">
    <location>
        <position position="234"/>
    </location>
</feature>
<feature type="binding site" evidence="8">
    <location>
        <position position="197"/>
    </location>
    <ligand>
        <name>Ca(2+)</name>
        <dbReference type="ChEBI" id="CHEBI:29108"/>
        <label>1</label>
    </ligand>
</feature>